<dbReference type="GO" id="GO:0032300">
    <property type="term" value="C:mismatch repair complex"/>
    <property type="evidence" value="ECO:0007669"/>
    <property type="project" value="InterPro"/>
</dbReference>
<dbReference type="NCBIfam" id="TIGR00585">
    <property type="entry name" value="mutl"/>
    <property type="match status" value="1"/>
</dbReference>
<sequence length="603" mass="64172">MTRPLLPPTIRPLDPHAVNRIAAGEVVERPASAVKELVENALDAGATRIDVAIREGGRALIRVEDDGCGIRAEELGLALARHATSKTDGADLLDIHSFGFRGEALASLAAVARIALTSRVAGAEAACIAAEGGRVGAVRPAALSRGTVIEVRDLFFATPARLKFLRGEQAEAQAVAEVIRRLAMAEPFVAFTLRDLTDGERLVIRLDAETPDLGDPREALRRRLRAVMGRGFSDGAVPLEAERDGHSLLGWAGLPAEARGAATAQNVFVNGRPVRDKLLLGALRAGYMDVLAAGRYPMAALYLECDPRLVDVNVHPAKAEVRFRDPDTVRGLVVGALRRALAGLRAAPSLAEELIEAARFEPTPGAGPMSAQGHVMPSPRALEAAFRAQAPAFAEPMPPAAPWVVPTPEDEAHPLGAARAQLHGNWIIAETRDGLVLVDQHAAHERLVYERLKEDAARGPVPSQALLIPVVVELPEEDAQRLGDAVSDLARLGLVVEPFGRGAAVLREVPAALAGADGAALLRDVADALAEEGAGGLGRRLDAVLARVACHGSVRSGRRLRPEEMNALLREMERTPNAGQCNHGRPTFVALQIKDIERLFGRR</sequence>
<evidence type="ECO:0000256" key="3">
    <source>
        <dbReference type="ARBA" id="ARBA00022763"/>
    </source>
</evidence>
<name>A0A5C4MXV9_9RHOB</name>
<dbReference type="CDD" id="cd16926">
    <property type="entry name" value="HATPase_MutL-MLH-PMS-like"/>
    <property type="match status" value="1"/>
</dbReference>
<dbReference type="AlphaFoldDB" id="A0A5C4MXV9"/>
<dbReference type="SMART" id="SM01340">
    <property type="entry name" value="DNA_mis_repair"/>
    <property type="match status" value="1"/>
</dbReference>
<comment type="caution">
    <text evidence="8">The sequence shown here is derived from an EMBL/GenBank/DDBJ whole genome shotgun (WGS) entry which is preliminary data.</text>
</comment>
<dbReference type="InterPro" id="IPR036890">
    <property type="entry name" value="HATPase_C_sf"/>
</dbReference>
<dbReference type="Pfam" id="PF13589">
    <property type="entry name" value="HATPase_c_3"/>
    <property type="match status" value="1"/>
</dbReference>
<evidence type="ECO:0000256" key="5">
    <source>
        <dbReference type="HAMAP-Rule" id="MF_00149"/>
    </source>
</evidence>
<dbReference type="SUPFAM" id="SSF54211">
    <property type="entry name" value="Ribosomal protein S5 domain 2-like"/>
    <property type="match status" value="1"/>
</dbReference>
<dbReference type="NCBIfam" id="NF000953">
    <property type="entry name" value="PRK00095.2-4"/>
    <property type="match status" value="1"/>
</dbReference>
<feature type="domain" description="DNA mismatch repair protein S5" evidence="7">
    <location>
        <begin position="224"/>
        <end position="342"/>
    </location>
</feature>
<evidence type="ECO:0000256" key="2">
    <source>
        <dbReference type="ARBA" id="ARBA00021975"/>
    </source>
</evidence>
<dbReference type="Pfam" id="PF01119">
    <property type="entry name" value="DNA_mis_repair"/>
    <property type="match status" value="1"/>
</dbReference>
<reference evidence="8 9" key="1">
    <citation type="submission" date="2019-06" db="EMBL/GenBank/DDBJ databases">
        <title>YIM 131921 draft genome.</title>
        <authorList>
            <person name="Jiang L."/>
        </authorList>
    </citation>
    <scope>NUCLEOTIDE SEQUENCE [LARGE SCALE GENOMIC DNA]</scope>
    <source>
        <strain evidence="8 9">YIM 131921</strain>
    </source>
</reference>
<dbReference type="InterPro" id="IPR013507">
    <property type="entry name" value="DNA_mismatch_S5_2-like"/>
</dbReference>
<comment type="similarity">
    <text evidence="1 5">Belongs to the DNA mismatch repair MutL/HexB family.</text>
</comment>
<dbReference type="GO" id="GO:0140664">
    <property type="term" value="F:ATP-dependent DNA damage sensor activity"/>
    <property type="evidence" value="ECO:0007669"/>
    <property type="project" value="InterPro"/>
</dbReference>
<dbReference type="CDD" id="cd00782">
    <property type="entry name" value="MutL_Trans"/>
    <property type="match status" value="1"/>
</dbReference>
<dbReference type="FunFam" id="3.30.565.10:FF:000003">
    <property type="entry name" value="DNA mismatch repair endonuclease MutL"/>
    <property type="match status" value="1"/>
</dbReference>
<dbReference type="InterPro" id="IPR014721">
    <property type="entry name" value="Ribsml_uS5_D2-typ_fold_subgr"/>
</dbReference>
<keyword evidence="9" id="KW-1185">Reference proteome</keyword>
<dbReference type="GO" id="GO:0004519">
    <property type="term" value="F:endonuclease activity"/>
    <property type="evidence" value="ECO:0007669"/>
    <property type="project" value="UniProtKB-KW"/>
</dbReference>
<organism evidence="8 9">
    <name type="scientific">Rubellimicrobium rubrum</name>
    <dbReference type="NCBI Taxonomy" id="2585369"/>
    <lineage>
        <taxon>Bacteria</taxon>
        <taxon>Pseudomonadati</taxon>
        <taxon>Pseudomonadota</taxon>
        <taxon>Alphaproteobacteria</taxon>
        <taxon>Rhodobacterales</taxon>
        <taxon>Roseobacteraceae</taxon>
        <taxon>Rubellimicrobium</taxon>
    </lineage>
</organism>
<dbReference type="GO" id="GO:0006298">
    <property type="term" value="P:mismatch repair"/>
    <property type="evidence" value="ECO:0007669"/>
    <property type="project" value="UniProtKB-UniRule"/>
</dbReference>
<dbReference type="InterPro" id="IPR037198">
    <property type="entry name" value="MutL_C_sf"/>
</dbReference>
<dbReference type="EMBL" id="VDFU01000015">
    <property type="protein sequence ID" value="TNC48787.1"/>
    <property type="molecule type" value="Genomic_DNA"/>
</dbReference>
<evidence type="ECO:0000256" key="4">
    <source>
        <dbReference type="ARBA" id="ARBA00023204"/>
    </source>
</evidence>
<protein>
    <recommendedName>
        <fullName evidence="2 5">DNA mismatch repair protein MutL</fullName>
    </recommendedName>
</protein>
<dbReference type="InterPro" id="IPR020568">
    <property type="entry name" value="Ribosomal_Su5_D2-typ_SF"/>
</dbReference>
<dbReference type="SUPFAM" id="SSF118116">
    <property type="entry name" value="DNA mismatch repair protein MutL"/>
    <property type="match status" value="1"/>
</dbReference>
<dbReference type="Gene3D" id="3.30.230.10">
    <property type="match status" value="1"/>
</dbReference>
<evidence type="ECO:0000259" key="7">
    <source>
        <dbReference type="SMART" id="SM01340"/>
    </source>
</evidence>
<keyword evidence="3 5" id="KW-0227">DNA damage</keyword>
<evidence type="ECO:0000313" key="8">
    <source>
        <dbReference type="EMBL" id="TNC48787.1"/>
    </source>
</evidence>
<dbReference type="OrthoDB" id="9763467at2"/>
<dbReference type="InterPro" id="IPR002099">
    <property type="entry name" value="MutL/Mlh/PMS"/>
</dbReference>
<gene>
    <name evidence="5 8" type="primary">mutL</name>
    <name evidence="8" type="ORF">FHG66_13335</name>
</gene>
<dbReference type="Pfam" id="PF08676">
    <property type="entry name" value="MutL_C"/>
    <property type="match status" value="1"/>
</dbReference>
<evidence type="ECO:0000256" key="1">
    <source>
        <dbReference type="ARBA" id="ARBA00006082"/>
    </source>
</evidence>
<dbReference type="InterPro" id="IPR038973">
    <property type="entry name" value="MutL/Mlh/Pms-like"/>
</dbReference>
<dbReference type="InterPro" id="IPR014790">
    <property type="entry name" value="MutL_C"/>
</dbReference>
<dbReference type="InterPro" id="IPR042120">
    <property type="entry name" value="MutL_C_dimsub"/>
</dbReference>
<accession>A0A5C4MXV9</accession>
<dbReference type="PROSITE" id="PS00058">
    <property type="entry name" value="DNA_MISMATCH_REPAIR_1"/>
    <property type="match status" value="1"/>
</dbReference>
<dbReference type="InterPro" id="IPR042121">
    <property type="entry name" value="MutL_C_regsub"/>
</dbReference>
<evidence type="ECO:0000313" key="9">
    <source>
        <dbReference type="Proteomes" id="UP000305887"/>
    </source>
</evidence>
<proteinExistence type="inferred from homology"/>
<dbReference type="Gene3D" id="3.30.565.10">
    <property type="entry name" value="Histidine kinase-like ATPase, C-terminal domain"/>
    <property type="match status" value="1"/>
</dbReference>
<keyword evidence="8" id="KW-0378">Hydrolase</keyword>
<keyword evidence="4 5" id="KW-0234">DNA repair</keyword>
<keyword evidence="8" id="KW-0540">Nuclease</keyword>
<dbReference type="SUPFAM" id="SSF55874">
    <property type="entry name" value="ATPase domain of HSP90 chaperone/DNA topoisomerase II/histidine kinase"/>
    <property type="match status" value="1"/>
</dbReference>
<dbReference type="InterPro" id="IPR014762">
    <property type="entry name" value="DNA_mismatch_repair_CS"/>
</dbReference>
<dbReference type="SMART" id="SM00853">
    <property type="entry name" value="MutL_C"/>
    <property type="match status" value="1"/>
</dbReference>
<dbReference type="Gene3D" id="3.30.1540.20">
    <property type="entry name" value="MutL, C-terminal domain, dimerisation subdomain"/>
    <property type="match status" value="1"/>
</dbReference>
<dbReference type="GO" id="GO:0030983">
    <property type="term" value="F:mismatched DNA binding"/>
    <property type="evidence" value="ECO:0007669"/>
    <property type="project" value="InterPro"/>
</dbReference>
<dbReference type="PANTHER" id="PTHR10073:SF12">
    <property type="entry name" value="DNA MISMATCH REPAIR PROTEIN MLH1"/>
    <property type="match status" value="1"/>
</dbReference>
<dbReference type="Proteomes" id="UP000305887">
    <property type="component" value="Unassembled WGS sequence"/>
</dbReference>
<feature type="domain" description="MutL C-terminal dimerisation" evidence="6">
    <location>
        <begin position="418"/>
        <end position="560"/>
    </location>
</feature>
<dbReference type="HAMAP" id="MF_00149">
    <property type="entry name" value="DNA_mis_repair"/>
    <property type="match status" value="1"/>
</dbReference>
<dbReference type="InterPro" id="IPR020667">
    <property type="entry name" value="DNA_mismatch_repair_MutL"/>
</dbReference>
<dbReference type="Gene3D" id="3.30.1370.100">
    <property type="entry name" value="MutL, C-terminal domain, regulatory subdomain"/>
    <property type="match status" value="1"/>
</dbReference>
<dbReference type="GO" id="GO:0016887">
    <property type="term" value="F:ATP hydrolysis activity"/>
    <property type="evidence" value="ECO:0007669"/>
    <property type="project" value="InterPro"/>
</dbReference>
<dbReference type="RefSeq" id="WP_139077547.1">
    <property type="nucleotide sequence ID" value="NZ_VDFU01000015.1"/>
</dbReference>
<dbReference type="GO" id="GO:0005524">
    <property type="term" value="F:ATP binding"/>
    <property type="evidence" value="ECO:0007669"/>
    <property type="project" value="InterPro"/>
</dbReference>
<keyword evidence="8" id="KW-0255">Endonuclease</keyword>
<evidence type="ECO:0000259" key="6">
    <source>
        <dbReference type="SMART" id="SM00853"/>
    </source>
</evidence>
<comment type="function">
    <text evidence="5">This protein is involved in the repair of mismatches in DNA. It is required for dam-dependent methyl-directed DNA mismatch repair. May act as a 'molecular matchmaker', a protein that promotes the formation of a stable complex between two or more DNA-binding proteins in an ATP-dependent manner without itself being part of a final effector complex.</text>
</comment>
<dbReference type="PANTHER" id="PTHR10073">
    <property type="entry name" value="DNA MISMATCH REPAIR PROTEIN MLH, PMS, MUTL"/>
    <property type="match status" value="1"/>
</dbReference>